<dbReference type="AlphaFoldDB" id="A0A6J5ZCX0"/>
<name>A0A6J5ZCX0_9ZZZZ</name>
<dbReference type="EMBL" id="CAESAF010000080">
    <property type="protein sequence ID" value="CAB4338912.1"/>
    <property type="molecule type" value="Genomic_DNA"/>
</dbReference>
<protein>
    <submittedName>
        <fullName evidence="1">Unannotated protein</fullName>
    </submittedName>
</protein>
<proteinExistence type="predicted"/>
<evidence type="ECO:0000313" key="1">
    <source>
        <dbReference type="EMBL" id="CAB4338912.1"/>
    </source>
</evidence>
<organism evidence="1">
    <name type="scientific">freshwater metagenome</name>
    <dbReference type="NCBI Taxonomy" id="449393"/>
    <lineage>
        <taxon>unclassified sequences</taxon>
        <taxon>metagenomes</taxon>
        <taxon>ecological metagenomes</taxon>
    </lineage>
</organism>
<sequence length="227" mass="23092">MSLNSPLSSSVKSRFGGNGRTRSKIIATVAAMAAVPFILSTFAASVTVGSGSLNFGQGSQQAVACDSQVYVALAQEWYSAPTPTDATNGYFRVKSVTVSGVDLVACQKTKLRIRLIDNAGKEILIGPSEAKVLQMAIPTSTAPSSTSDAAALGLSYLTGPGDLISGVMSAAISLSTSGTSMYDGSALSANSADVTFYLDPTSTLINIDGASVGRTTVESVNNPSAMG</sequence>
<reference evidence="1" key="1">
    <citation type="submission" date="2020-05" db="EMBL/GenBank/DDBJ databases">
        <authorList>
            <person name="Chiriac C."/>
            <person name="Salcher M."/>
            <person name="Ghai R."/>
            <person name="Kavagutti S V."/>
        </authorList>
    </citation>
    <scope>NUCLEOTIDE SEQUENCE</scope>
</reference>
<accession>A0A6J5ZCX0</accession>
<gene>
    <name evidence="1" type="ORF">UFOPK3574_00762</name>
</gene>